<protein>
    <submittedName>
        <fullName evidence="2">Uncharacterized protein</fullName>
    </submittedName>
</protein>
<dbReference type="PANTHER" id="PTHR33332">
    <property type="entry name" value="REVERSE TRANSCRIPTASE DOMAIN-CONTAINING PROTEIN"/>
    <property type="match status" value="1"/>
</dbReference>
<dbReference type="AlphaFoldDB" id="A0A2I0UF03"/>
<evidence type="ECO:0000313" key="2">
    <source>
        <dbReference type="EMBL" id="PKU44621.1"/>
    </source>
</evidence>
<proteinExistence type="predicted"/>
<dbReference type="EMBL" id="KZ505814">
    <property type="protein sequence ID" value="PKU44621.1"/>
    <property type="molecule type" value="Genomic_DNA"/>
</dbReference>
<evidence type="ECO:0000256" key="1">
    <source>
        <dbReference type="SAM" id="MobiDB-lite"/>
    </source>
</evidence>
<feature type="region of interest" description="Disordered" evidence="1">
    <location>
        <begin position="1"/>
        <end position="21"/>
    </location>
</feature>
<sequence length="159" mass="18012">MQTSQSSTRPSAGSFPSTNTGWVRWIESSPEEKELRVQVDKRLNRSWQCGLAAQKANSVLGCIKSSVANRSTEVILPFYSALVGHHLEFCVQLREPVAVSPEEAMKMIRGLEHLSYEYRLRELGLFSSRREDSGETLEPLPVPIRGLQKRRRRTLDQGV</sequence>
<evidence type="ECO:0000313" key="3">
    <source>
        <dbReference type="Proteomes" id="UP000233556"/>
    </source>
</evidence>
<gene>
    <name evidence="2" type="ORF">llap_5057</name>
</gene>
<reference evidence="3" key="2">
    <citation type="submission" date="2017-12" db="EMBL/GenBank/DDBJ databases">
        <title>Genome sequence of the Bar-tailed Godwit (Limosa lapponica baueri).</title>
        <authorList>
            <person name="Lima N.C.B."/>
            <person name="Parody-Merino A.M."/>
            <person name="Battley P.F."/>
            <person name="Fidler A.E."/>
            <person name="Prosdocimi F."/>
        </authorList>
    </citation>
    <scope>NUCLEOTIDE SEQUENCE [LARGE SCALE GENOMIC DNA]</scope>
</reference>
<reference evidence="3" key="1">
    <citation type="submission" date="2017-11" db="EMBL/GenBank/DDBJ databases">
        <authorList>
            <person name="Lima N.C."/>
            <person name="Parody-Merino A.M."/>
            <person name="Battley P.F."/>
            <person name="Fidler A.E."/>
            <person name="Prosdocimi F."/>
        </authorList>
    </citation>
    <scope>NUCLEOTIDE SEQUENCE [LARGE SCALE GENOMIC DNA]</scope>
</reference>
<organism evidence="2 3">
    <name type="scientific">Limosa lapponica baueri</name>
    <dbReference type="NCBI Taxonomy" id="1758121"/>
    <lineage>
        <taxon>Eukaryota</taxon>
        <taxon>Metazoa</taxon>
        <taxon>Chordata</taxon>
        <taxon>Craniata</taxon>
        <taxon>Vertebrata</taxon>
        <taxon>Euteleostomi</taxon>
        <taxon>Archelosauria</taxon>
        <taxon>Archosauria</taxon>
        <taxon>Dinosauria</taxon>
        <taxon>Saurischia</taxon>
        <taxon>Theropoda</taxon>
        <taxon>Coelurosauria</taxon>
        <taxon>Aves</taxon>
        <taxon>Neognathae</taxon>
        <taxon>Neoaves</taxon>
        <taxon>Charadriiformes</taxon>
        <taxon>Scolopacidae</taxon>
        <taxon>Limosa</taxon>
    </lineage>
</organism>
<keyword evidence="3" id="KW-1185">Reference proteome</keyword>
<name>A0A2I0UF03_LIMLA</name>
<dbReference type="Proteomes" id="UP000233556">
    <property type="component" value="Unassembled WGS sequence"/>
</dbReference>
<accession>A0A2I0UF03</accession>
<dbReference type="OrthoDB" id="410381at2759"/>